<dbReference type="eggNOG" id="COG2823">
    <property type="taxonomic scope" value="Bacteria"/>
</dbReference>
<reference evidence="5 6" key="2">
    <citation type="submission" date="2014-03" db="EMBL/GenBank/DDBJ databases">
        <title>Draft Genome Sequences of Four Burkholderia Strains.</title>
        <authorList>
            <person name="Liu X.Y."/>
            <person name="Li C.X."/>
            <person name="Xu J.H."/>
        </authorList>
    </citation>
    <scope>NUCLEOTIDE SEQUENCE [LARGE SCALE GENOMIC DNA]</scope>
    <source>
        <strain evidence="5 6">R27</strain>
    </source>
</reference>
<organism evidence="5 6">
    <name type="scientific">Caballeronia grimmiae</name>
    <dbReference type="NCBI Taxonomy" id="1071679"/>
    <lineage>
        <taxon>Bacteria</taxon>
        <taxon>Pseudomonadati</taxon>
        <taxon>Pseudomonadota</taxon>
        <taxon>Betaproteobacteria</taxon>
        <taxon>Burkholderiales</taxon>
        <taxon>Burkholderiaceae</taxon>
        <taxon>Caballeronia</taxon>
    </lineage>
</organism>
<dbReference type="Gene3D" id="3.30.1340.30">
    <property type="match status" value="1"/>
</dbReference>
<dbReference type="InterPro" id="IPR051686">
    <property type="entry name" value="Lipoprotein_DolP"/>
</dbReference>
<dbReference type="EMBL" id="JFHE01000025">
    <property type="protein sequence ID" value="KDR30787.1"/>
    <property type="molecule type" value="Genomic_DNA"/>
</dbReference>
<evidence type="ECO:0000256" key="1">
    <source>
        <dbReference type="SAM" id="MobiDB-lite"/>
    </source>
</evidence>
<keyword evidence="2" id="KW-0732">Signal</keyword>
<evidence type="ECO:0000259" key="3">
    <source>
        <dbReference type="PROSITE" id="PS50914"/>
    </source>
</evidence>
<dbReference type="RefSeq" id="WP_035967924.1">
    <property type="nucleotide sequence ID" value="NZ_BMEG01000011.1"/>
</dbReference>
<proteinExistence type="predicted"/>
<reference evidence="4" key="4">
    <citation type="submission" date="2024-05" db="EMBL/GenBank/DDBJ databases">
        <authorList>
            <person name="Sun Q."/>
            <person name="Zhou Y."/>
        </authorList>
    </citation>
    <scope>NUCLEOTIDE SEQUENCE</scope>
    <source>
        <strain evidence="4">CGMCC 1.11013</strain>
    </source>
</reference>
<reference evidence="4" key="1">
    <citation type="journal article" date="2014" name="Int. J. Syst. Evol. Microbiol.">
        <title>Complete genome of a new Firmicutes species belonging to the dominant human colonic microbiota ('Ruminococcus bicirculans') reveals two chromosomes and a selective capacity to utilize plant glucans.</title>
        <authorList>
            <consortium name="NISC Comparative Sequencing Program"/>
            <person name="Wegmann U."/>
            <person name="Louis P."/>
            <person name="Goesmann A."/>
            <person name="Henrissat B."/>
            <person name="Duncan S.H."/>
            <person name="Flint H.J."/>
        </authorList>
    </citation>
    <scope>NUCLEOTIDE SEQUENCE</scope>
    <source>
        <strain evidence="4">CGMCC 1.11013</strain>
    </source>
</reference>
<dbReference type="Proteomes" id="UP000597138">
    <property type="component" value="Unassembled WGS sequence"/>
</dbReference>
<dbReference type="PANTHER" id="PTHR34606:SF15">
    <property type="entry name" value="BON DOMAIN-CONTAINING PROTEIN"/>
    <property type="match status" value="1"/>
</dbReference>
<dbReference type="EMBL" id="BMEG01000011">
    <property type="protein sequence ID" value="GGD91204.1"/>
    <property type="molecule type" value="Genomic_DNA"/>
</dbReference>
<evidence type="ECO:0000256" key="2">
    <source>
        <dbReference type="SAM" id="SignalP"/>
    </source>
</evidence>
<dbReference type="PANTHER" id="PTHR34606">
    <property type="entry name" value="BON DOMAIN-CONTAINING PROTEIN"/>
    <property type="match status" value="1"/>
</dbReference>
<accession>A0A069NRB2</accession>
<name>A0A069NRB2_9BURK</name>
<dbReference type="OrthoDB" id="9132396at2"/>
<sequence>MKVVDLLKALGVVVCVAVASSAYAQSSDAAATTSTEASAPTKAQKSATKKTDRSLGYAVRRALSKAQGFDVSNVYVRARGGAVTLTGTVPEGAQIAQAEEVAKGVSGVTSVSNKLSLSAQNGGK</sequence>
<feature type="region of interest" description="Disordered" evidence="1">
    <location>
        <begin position="27"/>
        <end position="50"/>
    </location>
</feature>
<feature type="signal peptide" evidence="2">
    <location>
        <begin position="1"/>
        <end position="24"/>
    </location>
</feature>
<feature type="domain" description="BON" evidence="3">
    <location>
        <begin position="51"/>
        <end position="119"/>
    </location>
</feature>
<protein>
    <submittedName>
        <fullName evidence="5">Phospholipid-binding protein</fullName>
    </submittedName>
</protein>
<dbReference type="InterPro" id="IPR014004">
    <property type="entry name" value="Transpt-assoc_nodulatn_dom_bac"/>
</dbReference>
<dbReference type="Proteomes" id="UP000027439">
    <property type="component" value="Unassembled WGS sequence"/>
</dbReference>
<evidence type="ECO:0000313" key="6">
    <source>
        <dbReference type="Proteomes" id="UP000027439"/>
    </source>
</evidence>
<keyword evidence="7" id="KW-1185">Reference proteome</keyword>
<dbReference type="SMART" id="SM00749">
    <property type="entry name" value="BON"/>
    <property type="match status" value="1"/>
</dbReference>
<dbReference type="Pfam" id="PF04972">
    <property type="entry name" value="BON"/>
    <property type="match status" value="1"/>
</dbReference>
<gene>
    <name evidence="5" type="ORF">BG57_14335</name>
    <name evidence="4" type="ORF">GCM10010985_52410</name>
</gene>
<evidence type="ECO:0000313" key="5">
    <source>
        <dbReference type="EMBL" id="KDR30787.1"/>
    </source>
</evidence>
<feature type="chain" id="PRO_5001663819" evidence="2">
    <location>
        <begin position="25"/>
        <end position="124"/>
    </location>
</feature>
<dbReference type="AlphaFoldDB" id="A0A069NRB2"/>
<dbReference type="PROSITE" id="PS50914">
    <property type="entry name" value="BON"/>
    <property type="match status" value="1"/>
</dbReference>
<feature type="compositionally biased region" description="Low complexity" evidence="1">
    <location>
        <begin position="27"/>
        <end position="43"/>
    </location>
</feature>
<dbReference type="STRING" id="1071679.BG57_14335"/>
<evidence type="ECO:0000313" key="7">
    <source>
        <dbReference type="Proteomes" id="UP000597138"/>
    </source>
</evidence>
<reference evidence="7" key="3">
    <citation type="journal article" date="2019" name="Int. J. Syst. Evol. Microbiol.">
        <title>The Global Catalogue of Microorganisms (GCM) 10K type strain sequencing project: providing services to taxonomists for standard genome sequencing and annotation.</title>
        <authorList>
            <consortium name="The Broad Institute Genomics Platform"/>
            <consortium name="The Broad Institute Genome Sequencing Center for Infectious Disease"/>
            <person name="Wu L."/>
            <person name="Ma J."/>
        </authorList>
    </citation>
    <scope>NUCLEOTIDE SEQUENCE [LARGE SCALE GENOMIC DNA]</scope>
    <source>
        <strain evidence="7">CGMCC 1.11013</strain>
    </source>
</reference>
<evidence type="ECO:0000313" key="4">
    <source>
        <dbReference type="EMBL" id="GGD91204.1"/>
    </source>
</evidence>
<comment type="caution">
    <text evidence="5">The sequence shown here is derived from an EMBL/GenBank/DDBJ whole genome shotgun (WGS) entry which is preliminary data.</text>
</comment>
<dbReference type="InterPro" id="IPR007055">
    <property type="entry name" value="BON_dom"/>
</dbReference>